<dbReference type="InterPro" id="IPR002347">
    <property type="entry name" value="SDR_fam"/>
</dbReference>
<protein>
    <submittedName>
        <fullName evidence="3">3-oxoacyl-ACP reductase</fullName>
    </submittedName>
</protein>
<dbReference type="PANTHER" id="PTHR24321:SF8">
    <property type="entry name" value="ESTRADIOL 17-BETA-DEHYDROGENASE 8-RELATED"/>
    <property type="match status" value="1"/>
</dbReference>
<dbReference type="Gene3D" id="3.40.50.720">
    <property type="entry name" value="NAD(P)-binding Rossmann-like Domain"/>
    <property type="match status" value="1"/>
</dbReference>
<evidence type="ECO:0000313" key="4">
    <source>
        <dbReference type="Proteomes" id="UP001170379"/>
    </source>
</evidence>
<dbReference type="NCBIfam" id="NF005559">
    <property type="entry name" value="PRK07231.1"/>
    <property type="match status" value="1"/>
</dbReference>
<sequence>MGRLTDKVAIITGAASGMGLAGAQLFAREGAKVVMTDVSADALETESAALKETGAAVLALPLNVADEAAWAEVVAKTVAEFGKVDILVNNAGVHKPLGVLETTEKDWDFVMDINAKGVWLGMKAVIPQMQAAGGGSIVNVSSIAAFMGGMQADGGGMAYSASKGAVRSVTKHVAQMFAADNIRANTIHPGPIYTGMAKATGITKEQMGEVYGAGTPIPPHVGDPEDIGYGMLYLASDESKFVTGEELVIDGGSITH</sequence>
<keyword evidence="4" id="KW-1185">Reference proteome</keyword>
<proteinExistence type="inferred from homology"/>
<reference evidence="3" key="1">
    <citation type="submission" date="2018-03" db="EMBL/GenBank/DDBJ databases">
        <authorList>
            <person name="Nunes O.C."/>
            <person name="Lopes A.R."/>
            <person name="Froufe H."/>
            <person name="Munoz-Merida A."/>
            <person name="Barroso C."/>
            <person name="Egas C."/>
        </authorList>
    </citation>
    <scope>NUCLEOTIDE SEQUENCE</scope>
    <source>
        <strain evidence="3">ON4</strain>
    </source>
</reference>
<comment type="caution">
    <text evidence="3">The sequence shown here is derived from an EMBL/GenBank/DDBJ whole genome shotgun (WGS) entry which is preliminary data.</text>
</comment>
<dbReference type="PANTHER" id="PTHR24321">
    <property type="entry name" value="DEHYDROGENASES, SHORT CHAIN"/>
    <property type="match status" value="1"/>
</dbReference>
<dbReference type="PRINTS" id="PR00081">
    <property type="entry name" value="GDHRDH"/>
</dbReference>
<organism evidence="3 4">
    <name type="scientific">Gulosibacter molinativorax</name>
    <dbReference type="NCBI Taxonomy" id="256821"/>
    <lineage>
        <taxon>Bacteria</taxon>
        <taxon>Bacillati</taxon>
        <taxon>Actinomycetota</taxon>
        <taxon>Actinomycetes</taxon>
        <taxon>Micrococcales</taxon>
        <taxon>Microbacteriaceae</taxon>
        <taxon>Gulosibacter</taxon>
    </lineage>
</organism>
<dbReference type="EMBL" id="PXVD01000012">
    <property type="protein sequence ID" value="MDJ1371431.1"/>
    <property type="molecule type" value="Genomic_DNA"/>
</dbReference>
<dbReference type="RefSeq" id="WP_026936909.1">
    <property type="nucleotide sequence ID" value="NZ_CP028426.1"/>
</dbReference>
<name>A0ABT7C9W6_9MICO</name>
<dbReference type="Pfam" id="PF13561">
    <property type="entry name" value="adh_short_C2"/>
    <property type="match status" value="1"/>
</dbReference>
<evidence type="ECO:0000256" key="1">
    <source>
        <dbReference type="ARBA" id="ARBA00006484"/>
    </source>
</evidence>
<reference evidence="3" key="2">
    <citation type="journal article" date="2022" name="Sci. Rep.">
        <title>In silico prediction of the enzymes involved in the degradation of the herbicide molinate by Gulosibacter molinativorax ON4T.</title>
        <authorList>
            <person name="Lopes A.R."/>
            <person name="Bunin E."/>
            <person name="Viana A.T."/>
            <person name="Froufe H."/>
            <person name="Munoz-Merida A."/>
            <person name="Pinho D."/>
            <person name="Figueiredo J."/>
            <person name="Barroso C."/>
            <person name="Vaz-Moreira I."/>
            <person name="Bellanger X."/>
            <person name="Egas C."/>
            <person name="Nunes O.C."/>
        </authorList>
    </citation>
    <scope>NUCLEOTIDE SEQUENCE</scope>
    <source>
        <strain evidence="3">ON4</strain>
    </source>
</reference>
<dbReference type="SUPFAM" id="SSF51735">
    <property type="entry name" value="NAD(P)-binding Rossmann-fold domains"/>
    <property type="match status" value="1"/>
</dbReference>
<comment type="similarity">
    <text evidence="1">Belongs to the short-chain dehydrogenases/reductases (SDR) family.</text>
</comment>
<dbReference type="PRINTS" id="PR00080">
    <property type="entry name" value="SDRFAMILY"/>
</dbReference>
<accession>A0ABT7C9W6</accession>
<evidence type="ECO:0000256" key="2">
    <source>
        <dbReference type="ARBA" id="ARBA00023002"/>
    </source>
</evidence>
<gene>
    <name evidence="3" type="ORF">C7K25_08630</name>
</gene>
<evidence type="ECO:0000313" key="3">
    <source>
        <dbReference type="EMBL" id="MDJ1371431.1"/>
    </source>
</evidence>
<keyword evidence="2" id="KW-0560">Oxidoreductase</keyword>
<dbReference type="InterPro" id="IPR036291">
    <property type="entry name" value="NAD(P)-bd_dom_sf"/>
</dbReference>
<dbReference type="Proteomes" id="UP001170379">
    <property type="component" value="Unassembled WGS sequence"/>
</dbReference>